<sequence length="610" mass="70926">MHTENKIPYVEEWTRNFKNDFNIKSATALAIEGKFCGSKIRSIYWRIFLKILPEKKHEWLTIVERHRLEYNDLKRQLTTNPRDDKSNVDENNPLSLTEHCAWSQYFTDAKLKDEIKKDVDRTFPEIAFFQSEETRDIMLNVLFIYGKKNPHLQYKQGMHEILAPLLYVLNLDQETFLPLKKNGLLSSLSEDDLKLLTIINDSEYREHDVYQLFCGMMLPLQKWYIHNDKNNCKSNEEETSFIKGKCIPPSMDQNILFKDRSHEDLNKTELLTKIHYIMDNLVKEIDNPLYIHLNSLKIPPQVFGIRWLLLLFGREFTFPDVLYVWDVILSDEDPSTMIDFIYVGLLVQIRDVLIKGDYTICLQNLMRYPPTVDVQEFMKLALHIRSPKKYAVPSKLGKNNFLNITLSGHVHPSSKKSFFDMSEDNLGSRLSLNKTSNEDTFRKSSQFPRSRSNSESPNRKPSVILEDFTKMKADNEQAQLISDLKAHIVSLEKRMNVVEFEGHKAANKLMKVTEFVEKMSIEKAEDKDYIVQELNDISKRLAIVTINLEPTENIIGCEEYSPEKDVEIACEAMTPGESPGVKKARSSKRSEGAARLRQRSSTMFAEGLKR</sequence>
<proteinExistence type="predicted"/>
<evidence type="ECO:0000313" key="2">
    <source>
        <dbReference type="WBParaSite" id="RSKR_0000342700.1"/>
    </source>
</evidence>
<protein>
    <submittedName>
        <fullName evidence="2">Rab-GAP TBC domain-containing protein</fullName>
    </submittedName>
</protein>
<name>A0AC35TR07_9BILA</name>
<organism evidence="1 2">
    <name type="scientific">Rhabditophanes sp. KR3021</name>
    <dbReference type="NCBI Taxonomy" id="114890"/>
    <lineage>
        <taxon>Eukaryota</taxon>
        <taxon>Metazoa</taxon>
        <taxon>Ecdysozoa</taxon>
        <taxon>Nematoda</taxon>
        <taxon>Chromadorea</taxon>
        <taxon>Rhabditida</taxon>
        <taxon>Tylenchina</taxon>
        <taxon>Panagrolaimomorpha</taxon>
        <taxon>Strongyloidoidea</taxon>
        <taxon>Alloionematidae</taxon>
        <taxon>Rhabditophanes</taxon>
    </lineage>
</organism>
<dbReference type="Proteomes" id="UP000095286">
    <property type="component" value="Unplaced"/>
</dbReference>
<reference evidence="2" key="1">
    <citation type="submission" date="2016-11" db="UniProtKB">
        <authorList>
            <consortium name="WormBaseParasite"/>
        </authorList>
    </citation>
    <scope>IDENTIFICATION</scope>
    <source>
        <strain evidence="2">KR3021</strain>
    </source>
</reference>
<dbReference type="WBParaSite" id="RSKR_0000342700.1">
    <property type="protein sequence ID" value="RSKR_0000342700.1"/>
    <property type="gene ID" value="RSKR_0000342700"/>
</dbReference>
<evidence type="ECO:0000313" key="1">
    <source>
        <dbReference type="Proteomes" id="UP000095286"/>
    </source>
</evidence>
<accession>A0AC35TR07</accession>